<proteinExistence type="predicted"/>
<sequence>MPNNGVIAEASAGLGCDFRVSNRAFITSGIDIAVFGVASSAFPPKFRLTSGLGFIF</sequence>
<name>A0ABU5L9K0_9RICK</name>
<comment type="caution">
    <text evidence="1">The sequence shown here is derived from an EMBL/GenBank/DDBJ whole genome shotgun (WGS) entry which is preliminary data.</text>
</comment>
<reference evidence="1 2" key="1">
    <citation type="submission" date="2023-02" db="EMBL/GenBank/DDBJ databases">
        <title>Host association and intracellularity evolved multiple times independently in the Rickettsiales.</title>
        <authorList>
            <person name="Castelli M."/>
            <person name="Nardi T."/>
            <person name="Gammuto L."/>
            <person name="Bellinzona G."/>
            <person name="Sabaneyeva E."/>
            <person name="Potekhin A."/>
            <person name="Serra V."/>
            <person name="Petroni G."/>
            <person name="Sassera D."/>
        </authorList>
    </citation>
    <scope>NUCLEOTIDE SEQUENCE [LARGE SCALE GENOMIC DNA]</scope>
    <source>
        <strain evidence="1 2">BOD18</strain>
    </source>
</reference>
<dbReference type="Proteomes" id="UP001293791">
    <property type="component" value="Unassembled WGS sequence"/>
</dbReference>
<protein>
    <submittedName>
        <fullName evidence="1">Uncharacterized protein</fullName>
    </submittedName>
</protein>
<organism evidence="1 2">
    <name type="scientific">Candidatus Cyrtobacter comes</name>
    <dbReference type="NCBI Taxonomy" id="675776"/>
    <lineage>
        <taxon>Bacteria</taxon>
        <taxon>Pseudomonadati</taxon>
        <taxon>Pseudomonadota</taxon>
        <taxon>Alphaproteobacteria</taxon>
        <taxon>Rickettsiales</taxon>
        <taxon>Candidatus Midichloriaceae</taxon>
        <taxon>Candidatus Cyrtobacter</taxon>
    </lineage>
</organism>
<dbReference type="EMBL" id="JARGYT010000117">
    <property type="protein sequence ID" value="MDZ5762798.1"/>
    <property type="molecule type" value="Genomic_DNA"/>
</dbReference>
<gene>
    <name evidence="1" type="ORF">Cyrtocomes_01193</name>
</gene>
<evidence type="ECO:0000313" key="2">
    <source>
        <dbReference type="Proteomes" id="UP001293791"/>
    </source>
</evidence>
<evidence type="ECO:0000313" key="1">
    <source>
        <dbReference type="EMBL" id="MDZ5762798.1"/>
    </source>
</evidence>
<keyword evidence="2" id="KW-1185">Reference proteome</keyword>
<accession>A0ABU5L9K0</accession>